<sequence>MTIHHKALRKKTSPETRNQNMMGLIRKVHGMIENTDIEKHRQSQDYVGALLGNSKEILIRSVKIGEMEGEWVSVNRAHMKKYVILYCHGGGYSTGSRLYARTLTTKMASSTSMDVLCFDYRLAPENPYPAAMEDAMRAWNYLMLLGYGARDVIVAGDSAGGNMALSLVLKLKEEERLLPRGLMLMSPWSDLTSSGETHQSRAEVDPVLDAEYLDRMIHNYVEGQDLKNPMISPLFGDFAGFPPTYIQVGNNEILLSDSTMLHKKLIEANVSVKLDVFDGMWHVFQMSPLKTAYDAMDKNAEFIYDICR</sequence>
<reference evidence="3" key="1">
    <citation type="submission" date="2018-09" db="EMBL/GenBank/DDBJ databases">
        <title>Murine metabolic-syndrome-specific gut microbial biobank.</title>
        <authorList>
            <person name="Liu C."/>
        </authorList>
    </citation>
    <scope>NUCLEOTIDE SEQUENCE</scope>
    <source>
        <strain evidence="3">D42-62</strain>
    </source>
</reference>
<dbReference type="Pfam" id="PF07859">
    <property type="entry name" value="Abhydrolase_3"/>
    <property type="match status" value="1"/>
</dbReference>
<evidence type="ECO:0000256" key="1">
    <source>
        <dbReference type="ARBA" id="ARBA00022801"/>
    </source>
</evidence>
<organism evidence="3 4">
    <name type="scientific">Parablautia muri</name>
    <dbReference type="NCBI Taxonomy" id="2320879"/>
    <lineage>
        <taxon>Bacteria</taxon>
        <taxon>Bacillati</taxon>
        <taxon>Bacillota</taxon>
        <taxon>Clostridia</taxon>
        <taxon>Lachnospirales</taxon>
        <taxon>Lachnospiraceae</taxon>
        <taxon>Parablautia</taxon>
    </lineage>
</organism>
<dbReference type="RefSeq" id="WP_160559921.1">
    <property type="nucleotide sequence ID" value="NZ_QZDT01000013.1"/>
</dbReference>
<gene>
    <name evidence="3" type="ORF">D5281_09525</name>
</gene>
<dbReference type="AlphaFoldDB" id="A0A9X5GTC2"/>
<evidence type="ECO:0000259" key="2">
    <source>
        <dbReference type="Pfam" id="PF07859"/>
    </source>
</evidence>
<accession>A0A9X5GTC2</accession>
<dbReference type="GO" id="GO:0016787">
    <property type="term" value="F:hydrolase activity"/>
    <property type="evidence" value="ECO:0007669"/>
    <property type="project" value="UniProtKB-KW"/>
</dbReference>
<dbReference type="InterPro" id="IPR013094">
    <property type="entry name" value="AB_hydrolase_3"/>
</dbReference>
<feature type="domain" description="Alpha/beta hydrolase fold-3" evidence="2">
    <location>
        <begin position="84"/>
        <end position="285"/>
    </location>
</feature>
<dbReference type="Proteomes" id="UP001154420">
    <property type="component" value="Unassembled WGS sequence"/>
</dbReference>
<keyword evidence="4" id="KW-1185">Reference proteome</keyword>
<dbReference type="EMBL" id="QZDT01000013">
    <property type="protein sequence ID" value="NBJ92832.1"/>
    <property type="molecule type" value="Genomic_DNA"/>
</dbReference>
<dbReference type="InterPro" id="IPR029058">
    <property type="entry name" value="AB_hydrolase_fold"/>
</dbReference>
<dbReference type="PANTHER" id="PTHR48081:SF8">
    <property type="entry name" value="ALPHA_BETA HYDROLASE FOLD-3 DOMAIN-CONTAINING PROTEIN-RELATED"/>
    <property type="match status" value="1"/>
</dbReference>
<proteinExistence type="predicted"/>
<dbReference type="OrthoDB" id="9815425at2"/>
<evidence type="ECO:0000313" key="4">
    <source>
        <dbReference type="Proteomes" id="UP001154420"/>
    </source>
</evidence>
<dbReference type="SUPFAM" id="SSF53474">
    <property type="entry name" value="alpha/beta-Hydrolases"/>
    <property type="match status" value="1"/>
</dbReference>
<comment type="caution">
    <text evidence="3">The sequence shown here is derived from an EMBL/GenBank/DDBJ whole genome shotgun (WGS) entry which is preliminary data.</text>
</comment>
<keyword evidence="1 3" id="KW-0378">Hydrolase</keyword>
<name>A0A9X5GTC2_9FIRM</name>
<protein>
    <submittedName>
        <fullName evidence="3">Alpha/beta hydrolase</fullName>
    </submittedName>
</protein>
<dbReference type="PANTHER" id="PTHR48081">
    <property type="entry name" value="AB HYDROLASE SUPERFAMILY PROTEIN C4A8.06C"/>
    <property type="match status" value="1"/>
</dbReference>
<dbReference type="InterPro" id="IPR050300">
    <property type="entry name" value="GDXG_lipolytic_enzyme"/>
</dbReference>
<evidence type="ECO:0000313" key="3">
    <source>
        <dbReference type="EMBL" id="NBJ92832.1"/>
    </source>
</evidence>
<dbReference type="Gene3D" id="3.40.50.1820">
    <property type="entry name" value="alpha/beta hydrolase"/>
    <property type="match status" value="1"/>
</dbReference>